<sequence length="111" mass="12835">MGEIKDQQILFFATKGEVKLIHERKEAAGFKSLSAYLRKMAIDGYIITIDLSDVKEAIRLLRINANNLNQYAKRANETGSIYLEDIKDLQKSMDELWQVMRDILERLSSIK</sequence>
<dbReference type="EMBL" id="VUMU01000015">
    <property type="protein sequence ID" value="MST58798.1"/>
    <property type="molecule type" value="Genomic_DNA"/>
</dbReference>
<evidence type="ECO:0000313" key="2">
    <source>
        <dbReference type="Proteomes" id="UP000476055"/>
    </source>
</evidence>
<dbReference type="Pfam" id="PF21983">
    <property type="entry name" value="NikA-like"/>
    <property type="match status" value="1"/>
</dbReference>
<gene>
    <name evidence="1" type="ORF">FYJ59_11225</name>
</gene>
<dbReference type="InterPro" id="IPR053842">
    <property type="entry name" value="NikA-like"/>
</dbReference>
<proteinExistence type="predicted"/>
<organism evidence="1 2">
    <name type="scientific">Waltera intestinalis</name>
    <dbReference type="NCBI Taxonomy" id="2606635"/>
    <lineage>
        <taxon>Bacteria</taxon>
        <taxon>Bacillati</taxon>
        <taxon>Bacillota</taxon>
        <taxon>Clostridia</taxon>
        <taxon>Lachnospirales</taxon>
        <taxon>Lachnospiraceae</taxon>
        <taxon>Waltera</taxon>
    </lineage>
</organism>
<name>A0A6L5YLB9_9FIRM</name>
<protein>
    <submittedName>
        <fullName evidence="1">MobC family plasmid mobilization relaxosome protein</fullName>
    </submittedName>
</protein>
<dbReference type="AlphaFoldDB" id="A0A6L5YLB9"/>
<reference evidence="1 2" key="1">
    <citation type="submission" date="2019-08" db="EMBL/GenBank/DDBJ databases">
        <title>In-depth cultivation of the pig gut microbiome towards novel bacterial diversity and tailored functional studies.</title>
        <authorList>
            <person name="Wylensek D."/>
            <person name="Hitch T.C.A."/>
            <person name="Clavel T."/>
        </authorList>
    </citation>
    <scope>NUCLEOTIDE SEQUENCE [LARGE SCALE GENOMIC DNA]</scope>
    <source>
        <strain evidence="1 2">WCA3-601-WT-6H</strain>
    </source>
</reference>
<accession>A0A6L5YLB9</accession>
<evidence type="ECO:0000313" key="1">
    <source>
        <dbReference type="EMBL" id="MST58798.1"/>
    </source>
</evidence>
<dbReference type="RefSeq" id="WP_154497293.1">
    <property type="nucleotide sequence ID" value="NZ_VUMU01000015.1"/>
</dbReference>
<keyword evidence="2" id="KW-1185">Reference proteome</keyword>
<comment type="caution">
    <text evidence="1">The sequence shown here is derived from an EMBL/GenBank/DDBJ whole genome shotgun (WGS) entry which is preliminary data.</text>
</comment>
<dbReference type="Proteomes" id="UP000476055">
    <property type="component" value="Unassembled WGS sequence"/>
</dbReference>